<dbReference type="InterPro" id="IPR036964">
    <property type="entry name" value="RASGEF_cat_dom_sf"/>
</dbReference>
<keyword evidence="2" id="KW-1185">Reference proteome</keyword>
<proteinExistence type="predicted"/>
<dbReference type="InterPro" id="IPR023578">
    <property type="entry name" value="Ras_GEF_dom_sf"/>
</dbReference>
<name>A0A9Q5V8E3_PISSA</name>
<evidence type="ECO:0000313" key="1">
    <source>
        <dbReference type="EMBL" id="QGO05624.1"/>
    </source>
</evidence>
<evidence type="ECO:0000313" key="2">
    <source>
        <dbReference type="Proteomes" id="UP000422232"/>
    </source>
</evidence>
<dbReference type="GO" id="GO:0007264">
    <property type="term" value="P:small GTPase-mediated signal transduction"/>
    <property type="evidence" value="ECO:0007669"/>
    <property type="project" value="InterPro"/>
</dbReference>
<dbReference type="GO" id="GO:0005085">
    <property type="term" value="F:guanyl-nucleotide exchange factor activity"/>
    <property type="evidence" value="ECO:0007669"/>
    <property type="project" value="InterPro"/>
</dbReference>
<dbReference type="Pfam" id="PF00617">
    <property type="entry name" value="RasGEF"/>
    <property type="match status" value="1"/>
</dbReference>
<accession>A0A9Q5V8E3</accession>
<dbReference type="RefSeq" id="WP_016209459.1">
    <property type="nucleotide sequence ID" value="NZ_CP012413.1"/>
</dbReference>
<dbReference type="EMBL" id="CP038908">
    <property type="protein sequence ID" value="QGO05624.1"/>
    <property type="molecule type" value="Genomic_DNA"/>
</dbReference>
<dbReference type="Gene3D" id="1.10.840.10">
    <property type="entry name" value="Ras guanine-nucleotide exchange factors catalytic domain"/>
    <property type="match status" value="1"/>
</dbReference>
<dbReference type="SUPFAM" id="SSF48366">
    <property type="entry name" value="Ras GEF"/>
    <property type="match status" value="1"/>
</dbReference>
<sequence>MQNEILELLEKEDIWTALQKESDNLDSFSKAFFSDFNEDSLNNKQYITNFQRDSANFSNTIGQKVCCTILNVTNSEESVSVYSFWLVLAKQAFKDKNFEVSFSIISALNNSEICKIFGEKGLAHSLLEVSLLKDKSELDRMFSFERNFKALRDHRNSLGAPFYGPLLLLAKDIEYLRVNIGRPPENKLLTPDTAEKIKSDFRMLLGQRQDCSTEAVAYFEPYNQPQDIASASAKLQELLRLQQFLQTLQEKTYNTSGKENPFNDCKTLKKFCFEVSVCVGNLSFTPLMRNQLIELLNHPEQLYFKEKICPNGNKVRMRDIREYALHGGEFGYVGSQSTLLPNQKDMANKNFFKHVYRDRVAPPSMIFHNQSQVEKAARATETLPSHDH</sequence>
<organism evidence="1 2">
    <name type="scientific">Piscirickettsia salmonis</name>
    <dbReference type="NCBI Taxonomy" id="1238"/>
    <lineage>
        <taxon>Bacteria</taxon>
        <taxon>Pseudomonadati</taxon>
        <taxon>Pseudomonadota</taxon>
        <taxon>Gammaproteobacteria</taxon>
        <taxon>Thiotrichales</taxon>
        <taxon>Piscirickettsiaceae</taxon>
        <taxon>Piscirickettsia</taxon>
    </lineage>
</organism>
<gene>
    <name evidence="1" type="ORF">Psal009_01517</name>
</gene>
<dbReference type="Proteomes" id="UP000422232">
    <property type="component" value="Chromosome"/>
</dbReference>
<dbReference type="AlphaFoldDB" id="A0A9Q5V8E3"/>
<dbReference type="GeneID" id="66740700"/>
<reference evidence="1 2" key="1">
    <citation type="submission" date="2019-04" db="EMBL/GenBank/DDBJ databases">
        <title>Complete genome sequencing of Piscirickettsia salmonis strain Psal-009.</title>
        <authorList>
            <person name="Schober I."/>
            <person name="Bunk B."/>
            <person name="Sproer C."/>
            <person name="Carril G.P."/>
            <person name="Riedel T."/>
            <person name="Flores-Herrera P.A."/>
            <person name="Nourdin-Galindo G."/>
            <person name="Marshall S.H."/>
            <person name="Overmann J."/>
        </authorList>
    </citation>
    <scope>NUCLEOTIDE SEQUENCE [LARGE SCALE GENOMIC DNA]</scope>
    <source>
        <strain evidence="1 2">Psal-009</strain>
    </source>
</reference>
<protein>
    <submittedName>
        <fullName evidence="1">RasGEF domain protein</fullName>
    </submittedName>
</protein>
<dbReference type="InterPro" id="IPR001895">
    <property type="entry name" value="RASGEF_cat_dom"/>
</dbReference>